<accession>A0A382U7M6</accession>
<feature type="domain" description="Baseplate wedge protein gp6-like N-terminal helical" evidence="1">
    <location>
        <begin position="15"/>
        <end position="51"/>
    </location>
</feature>
<sequence>MASAEGKLNVSELDFEKIKDNLVGFMSNQSDFVGYNFKGSSFDVLLDVLAY</sequence>
<feature type="non-terminal residue" evidence="2">
    <location>
        <position position="51"/>
    </location>
</feature>
<dbReference type="Pfam" id="PF21379">
    <property type="entry name" value="Gp6-like_1st"/>
    <property type="match status" value="1"/>
</dbReference>
<dbReference type="AlphaFoldDB" id="A0A382U7M6"/>
<dbReference type="InterPro" id="IPR049026">
    <property type="entry name" value="Gp6-like_N"/>
</dbReference>
<evidence type="ECO:0000313" key="2">
    <source>
        <dbReference type="EMBL" id="SVD29678.1"/>
    </source>
</evidence>
<reference evidence="2" key="1">
    <citation type="submission" date="2018-05" db="EMBL/GenBank/DDBJ databases">
        <authorList>
            <person name="Lanie J.A."/>
            <person name="Ng W.-L."/>
            <person name="Kazmierczak K.M."/>
            <person name="Andrzejewski T.M."/>
            <person name="Davidsen T.M."/>
            <person name="Wayne K.J."/>
            <person name="Tettelin H."/>
            <person name="Glass J.I."/>
            <person name="Rusch D."/>
            <person name="Podicherti R."/>
            <person name="Tsui H.-C.T."/>
            <person name="Winkler M.E."/>
        </authorList>
    </citation>
    <scope>NUCLEOTIDE SEQUENCE</scope>
</reference>
<proteinExistence type="predicted"/>
<organism evidence="2">
    <name type="scientific">marine metagenome</name>
    <dbReference type="NCBI Taxonomy" id="408172"/>
    <lineage>
        <taxon>unclassified sequences</taxon>
        <taxon>metagenomes</taxon>
        <taxon>ecological metagenomes</taxon>
    </lineage>
</organism>
<evidence type="ECO:0000259" key="1">
    <source>
        <dbReference type="Pfam" id="PF21379"/>
    </source>
</evidence>
<gene>
    <name evidence="2" type="ORF">METZ01_LOCUS382532</name>
</gene>
<protein>
    <recommendedName>
        <fullName evidence="1">Baseplate wedge protein gp6-like N-terminal helical domain-containing protein</fullName>
    </recommendedName>
</protein>
<dbReference type="EMBL" id="UINC01141751">
    <property type="protein sequence ID" value="SVD29678.1"/>
    <property type="molecule type" value="Genomic_DNA"/>
</dbReference>
<name>A0A382U7M6_9ZZZZ</name>